<feature type="region of interest" description="Disordered" evidence="1">
    <location>
        <begin position="1"/>
        <end position="137"/>
    </location>
</feature>
<dbReference type="VEuPathDB" id="FungiDB:TRICI_003958"/>
<sequence>MYMRPHTGTRTPSTASTASSASSPGPGRPSQAQGLKLSSKRSQPQLYKLKSGSSATSPATASPPIVSSRSSEVSSSSQGSPRPELKVPALRKRAEPQSLPPTVTVRPAAPPRAATTSPDSVKTGELDRLKSRAARSERKVMDLEISNTSLLAVNKFLEKKLHKQSVLLHEYEASSWSAGSNSSHITPFLDSEEEEDTEDESKENKIPLDSLLDENELIDQDGIHAIQDRTNKHIEFVESYERMNRSLRKCLYLSQSLLEDATKSLEYSINPDEVKLGGRVVLNDDDSFDLSSDLNNDSNDETI</sequence>
<organism evidence="2 3">
    <name type="scientific">Trichomonascus ciferrii</name>
    <dbReference type="NCBI Taxonomy" id="44093"/>
    <lineage>
        <taxon>Eukaryota</taxon>
        <taxon>Fungi</taxon>
        <taxon>Dikarya</taxon>
        <taxon>Ascomycota</taxon>
        <taxon>Saccharomycotina</taxon>
        <taxon>Dipodascomycetes</taxon>
        <taxon>Dipodascales</taxon>
        <taxon>Trichomonascaceae</taxon>
        <taxon>Trichomonascus</taxon>
        <taxon>Trichomonascus ciferrii complex</taxon>
    </lineage>
</organism>
<feature type="compositionally biased region" description="Low complexity" evidence="1">
    <location>
        <begin position="100"/>
        <end position="116"/>
    </location>
</feature>
<feature type="compositionally biased region" description="Acidic residues" evidence="1">
    <location>
        <begin position="190"/>
        <end position="201"/>
    </location>
</feature>
<gene>
    <name evidence="2" type="ORF">TRICI_003958</name>
</gene>
<evidence type="ECO:0000313" key="3">
    <source>
        <dbReference type="Proteomes" id="UP000761534"/>
    </source>
</evidence>
<evidence type="ECO:0000313" key="2">
    <source>
        <dbReference type="EMBL" id="KAA8910947.1"/>
    </source>
</evidence>
<keyword evidence="3" id="KW-1185">Reference proteome</keyword>
<name>A0A642V3I6_9ASCO</name>
<reference evidence="2" key="1">
    <citation type="journal article" date="2019" name="G3 (Bethesda)">
        <title>Genome Assemblies of Two Rare Opportunistic Yeast Pathogens: Diutina rugosa (syn. Candida rugosa) and Trichomonascus ciferrii (syn. Candida ciferrii).</title>
        <authorList>
            <person name="Mixao V."/>
            <person name="Saus E."/>
            <person name="Hansen A.P."/>
            <person name="Lass-Florl C."/>
            <person name="Gabaldon T."/>
        </authorList>
    </citation>
    <scope>NUCLEOTIDE SEQUENCE</scope>
    <source>
        <strain evidence="2">CBS 4856</strain>
    </source>
</reference>
<dbReference type="EMBL" id="SWFS01000296">
    <property type="protein sequence ID" value="KAA8910947.1"/>
    <property type="molecule type" value="Genomic_DNA"/>
</dbReference>
<protein>
    <submittedName>
        <fullName evidence="2">Uncharacterized protein</fullName>
    </submittedName>
</protein>
<dbReference type="PANTHER" id="PTHR38701">
    <property type="entry name" value="CHROMOSOME 8, WHOLE GENOME SHOTGUN SEQUENCE"/>
    <property type="match status" value="1"/>
</dbReference>
<dbReference type="AlphaFoldDB" id="A0A642V3I6"/>
<proteinExistence type="predicted"/>
<dbReference type="PANTHER" id="PTHR38701:SF1">
    <property type="entry name" value="UP-REGULATED DURING SEPTATION PROTEIN 1 DOMAIN-CONTAINING PROTEIN"/>
    <property type="match status" value="1"/>
</dbReference>
<feature type="compositionally biased region" description="Low complexity" evidence="1">
    <location>
        <begin position="8"/>
        <end position="34"/>
    </location>
</feature>
<feature type="compositionally biased region" description="Low complexity" evidence="1">
    <location>
        <begin position="51"/>
        <end position="82"/>
    </location>
</feature>
<evidence type="ECO:0000256" key="1">
    <source>
        <dbReference type="SAM" id="MobiDB-lite"/>
    </source>
</evidence>
<dbReference type="OrthoDB" id="2555519at2759"/>
<dbReference type="Proteomes" id="UP000761534">
    <property type="component" value="Unassembled WGS sequence"/>
</dbReference>
<comment type="caution">
    <text evidence="2">The sequence shown here is derived from an EMBL/GenBank/DDBJ whole genome shotgun (WGS) entry which is preliminary data.</text>
</comment>
<accession>A0A642V3I6</accession>
<feature type="compositionally biased region" description="Basic and acidic residues" evidence="1">
    <location>
        <begin position="122"/>
        <end position="137"/>
    </location>
</feature>
<feature type="region of interest" description="Disordered" evidence="1">
    <location>
        <begin position="177"/>
        <end position="205"/>
    </location>
</feature>